<accession>A0A1I2UHL1</accession>
<comment type="catalytic activity">
    <reaction evidence="7">
        <text>tRNA(Tyr) + L-tyrosine + ATP = L-tyrosyl-tRNA(Tyr) + AMP + diphosphate + H(+)</text>
        <dbReference type="Rhea" id="RHEA:10220"/>
        <dbReference type="Rhea" id="RHEA-COMP:9706"/>
        <dbReference type="Rhea" id="RHEA-COMP:9707"/>
        <dbReference type="ChEBI" id="CHEBI:15378"/>
        <dbReference type="ChEBI" id="CHEBI:30616"/>
        <dbReference type="ChEBI" id="CHEBI:33019"/>
        <dbReference type="ChEBI" id="CHEBI:58315"/>
        <dbReference type="ChEBI" id="CHEBI:78442"/>
        <dbReference type="ChEBI" id="CHEBI:78536"/>
        <dbReference type="ChEBI" id="CHEBI:456215"/>
        <dbReference type="EC" id="6.1.1.1"/>
    </reaction>
</comment>
<dbReference type="AlphaFoldDB" id="A0A1I2UHL1"/>
<evidence type="ECO:0000256" key="4">
    <source>
        <dbReference type="ARBA" id="ARBA00022840"/>
    </source>
</evidence>
<keyword evidence="3 9" id="KW-0547">Nucleotide-binding</keyword>
<comment type="similarity">
    <text evidence="9">Belongs to the class-I aminoacyl-tRNA synthetase family.</text>
</comment>
<dbReference type="SUPFAM" id="SSF52374">
    <property type="entry name" value="Nucleotidylyl transferase"/>
    <property type="match status" value="1"/>
</dbReference>
<evidence type="ECO:0000256" key="6">
    <source>
        <dbReference type="ARBA" id="ARBA00023146"/>
    </source>
</evidence>
<sequence length="437" mass="47799">MSVTPGGSAANPAAANPAAVNPAAANPAAADYSALLADLARTTDEVVSRPELAALLDSGRPLRIKYGVDCTAPFLHLGHAVNLWMMRRLQDAGHTVVFLLGDVTTQVGDPTGRTETRPVLPRAAIEANAAAFLEQAGMVLRTEPEVFEVRRNSEWYDTLTTRDWLTLLSHVTHGQLMARDMFRRRVAEGRDIAMHELVYPVLQGYDSWAMRSDLTIVGSDQLFNEMLGRHYQQRLGGTPQVVITTRITPGIDGRAKQSKSLGNYVALTDPPREKFGKLMSIPDALVPGYLEVYTTVPEAVVEQARQAVEHGGREVRDAKLGLAEAVVTRYHGPERAAAEREWFRSTFSARREPTDVPVLTVTPAETGGLTVWDLVCLAQPDLSRSAARRLVDQGGVRLDDRVLAEADEVLPAGAVEGALLRIGRRRWFRLTWDAGSA</sequence>
<dbReference type="InterPro" id="IPR002307">
    <property type="entry name" value="Tyr-tRNA-ligase"/>
</dbReference>
<evidence type="ECO:0000313" key="11">
    <source>
        <dbReference type="EMBL" id="SFG76615.1"/>
    </source>
</evidence>
<keyword evidence="13" id="KW-1185">Reference proteome</keyword>
<dbReference type="RefSeq" id="WP_092883976.1">
    <property type="nucleotide sequence ID" value="NZ_FOOI01000008.1"/>
</dbReference>
<dbReference type="InterPro" id="IPR024088">
    <property type="entry name" value="Tyr-tRNA-ligase_bac-type"/>
</dbReference>
<evidence type="ECO:0000256" key="3">
    <source>
        <dbReference type="ARBA" id="ARBA00022741"/>
    </source>
</evidence>
<evidence type="ECO:0000313" key="13">
    <source>
        <dbReference type="Proteomes" id="UP000533017"/>
    </source>
</evidence>
<reference evidence="11 12" key="1">
    <citation type="submission" date="2016-10" db="EMBL/GenBank/DDBJ databases">
        <authorList>
            <person name="de Groot N.N."/>
        </authorList>
    </citation>
    <scope>NUCLEOTIDE SEQUENCE [LARGE SCALE GENOMIC DNA]</scope>
    <source>
        <strain evidence="11 12">CPCC 202808</strain>
    </source>
</reference>
<dbReference type="InterPro" id="IPR014729">
    <property type="entry name" value="Rossmann-like_a/b/a_fold"/>
</dbReference>
<evidence type="ECO:0000256" key="9">
    <source>
        <dbReference type="RuleBase" id="RU363036"/>
    </source>
</evidence>
<dbReference type="GO" id="GO:0006437">
    <property type="term" value="P:tyrosyl-tRNA aminoacylation"/>
    <property type="evidence" value="ECO:0007669"/>
    <property type="project" value="UniProtKB-UniRule"/>
</dbReference>
<dbReference type="Gene3D" id="3.40.50.620">
    <property type="entry name" value="HUPs"/>
    <property type="match status" value="1"/>
</dbReference>
<dbReference type="GO" id="GO:0003723">
    <property type="term" value="F:RNA binding"/>
    <property type="evidence" value="ECO:0007669"/>
    <property type="project" value="InterPro"/>
</dbReference>
<evidence type="ECO:0000256" key="1">
    <source>
        <dbReference type="ARBA" id="ARBA00013160"/>
    </source>
</evidence>
<dbReference type="GO" id="GO:0005829">
    <property type="term" value="C:cytosol"/>
    <property type="evidence" value="ECO:0007669"/>
    <property type="project" value="TreeGrafter"/>
</dbReference>
<dbReference type="EMBL" id="FOOI01000008">
    <property type="protein sequence ID" value="SFG76615.1"/>
    <property type="molecule type" value="Genomic_DNA"/>
</dbReference>
<dbReference type="SUPFAM" id="SSF55174">
    <property type="entry name" value="Alpha-L RNA-binding motif"/>
    <property type="match status" value="1"/>
</dbReference>
<proteinExistence type="inferred from homology"/>
<dbReference type="NCBIfam" id="TIGR00234">
    <property type="entry name" value="tyrS"/>
    <property type="match status" value="1"/>
</dbReference>
<dbReference type="EC" id="6.1.1.1" evidence="1 8"/>
<protein>
    <recommendedName>
        <fullName evidence="1 8">Tyrosine--tRNA ligase</fullName>
        <ecNumber evidence="1 8">6.1.1.1</ecNumber>
    </recommendedName>
</protein>
<dbReference type="Proteomes" id="UP000199052">
    <property type="component" value="Unassembled WGS sequence"/>
</dbReference>
<dbReference type="GO" id="GO:0005524">
    <property type="term" value="F:ATP binding"/>
    <property type="evidence" value="ECO:0007669"/>
    <property type="project" value="UniProtKB-KW"/>
</dbReference>
<reference evidence="10 13" key="2">
    <citation type="submission" date="2020-07" db="EMBL/GenBank/DDBJ databases">
        <title>Sequencing the genomes of 1000 actinobacteria strains.</title>
        <authorList>
            <person name="Klenk H.-P."/>
        </authorList>
    </citation>
    <scope>NUCLEOTIDE SEQUENCE [LARGE SCALE GENOMIC DNA]</scope>
    <source>
        <strain evidence="10 13">DSM 45117</strain>
    </source>
</reference>
<evidence type="ECO:0000256" key="7">
    <source>
        <dbReference type="ARBA" id="ARBA00048248"/>
    </source>
</evidence>
<dbReference type="Gene3D" id="1.10.240.10">
    <property type="entry name" value="Tyrosyl-Transfer RNA Synthetase"/>
    <property type="match status" value="1"/>
</dbReference>
<dbReference type="Pfam" id="PF00579">
    <property type="entry name" value="tRNA-synt_1b"/>
    <property type="match status" value="1"/>
</dbReference>
<dbReference type="STRING" id="504797.SAMN05421678_108184"/>
<dbReference type="Proteomes" id="UP000533017">
    <property type="component" value="Unassembled WGS sequence"/>
</dbReference>
<evidence type="ECO:0000256" key="2">
    <source>
        <dbReference type="ARBA" id="ARBA00022598"/>
    </source>
</evidence>
<dbReference type="PANTHER" id="PTHR11766:SF1">
    <property type="entry name" value="TYROSINE--TRNA LIGASE"/>
    <property type="match status" value="1"/>
</dbReference>
<dbReference type="InterPro" id="IPR036986">
    <property type="entry name" value="S4_RNA-bd_sf"/>
</dbReference>
<evidence type="ECO:0000256" key="8">
    <source>
        <dbReference type="NCBIfam" id="TIGR00234"/>
    </source>
</evidence>
<dbReference type="OrthoDB" id="9804243at2"/>
<keyword evidence="5 9" id="KW-0648">Protein biosynthesis</keyword>
<dbReference type="InterPro" id="IPR002305">
    <property type="entry name" value="aa-tRNA-synth_Ic"/>
</dbReference>
<gene>
    <name evidence="10" type="ORF">FHR37_005449</name>
    <name evidence="11" type="ORF">SAMN05421678_108184</name>
</gene>
<keyword evidence="6 9" id="KW-0030">Aminoacyl-tRNA synthetase</keyword>
<dbReference type="GO" id="GO:0004831">
    <property type="term" value="F:tyrosine-tRNA ligase activity"/>
    <property type="evidence" value="ECO:0007669"/>
    <property type="project" value="UniProtKB-UniRule"/>
</dbReference>
<evidence type="ECO:0000256" key="5">
    <source>
        <dbReference type="ARBA" id="ARBA00022917"/>
    </source>
</evidence>
<keyword evidence="4 9" id="KW-0067">ATP-binding</keyword>
<dbReference type="PANTHER" id="PTHR11766">
    <property type="entry name" value="TYROSYL-TRNA SYNTHETASE"/>
    <property type="match status" value="1"/>
</dbReference>
<keyword evidence="2 9" id="KW-0436">Ligase</keyword>
<dbReference type="EMBL" id="JACBZA010000001">
    <property type="protein sequence ID" value="NYH86598.1"/>
    <property type="molecule type" value="Genomic_DNA"/>
</dbReference>
<evidence type="ECO:0000313" key="12">
    <source>
        <dbReference type="Proteomes" id="UP000199052"/>
    </source>
</evidence>
<evidence type="ECO:0000313" key="10">
    <source>
        <dbReference type="EMBL" id="NYH86598.1"/>
    </source>
</evidence>
<dbReference type="Gene3D" id="3.10.290.10">
    <property type="entry name" value="RNA-binding S4 domain"/>
    <property type="match status" value="1"/>
</dbReference>
<name>A0A1I2UHL1_9ACTN</name>
<organism evidence="11 12">
    <name type="scientific">Actinopolymorpha cephalotaxi</name>
    <dbReference type="NCBI Taxonomy" id="504797"/>
    <lineage>
        <taxon>Bacteria</taxon>
        <taxon>Bacillati</taxon>
        <taxon>Actinomycetota</taxon>
        <taxon>Actinomycetes</taxon>
        <taxon>Propionibacteriales</taxon>
        <taxon>Actinopolymorphaceae</taxon>
        <taxon>Actinopolymorpha</taxon>
    </lineage>
</organism>
<dbReference type="PRINTS" id="PR01040">
    <property type="entry name" value="TRNASYNTHTYR"/>
</dbReference>